<evidence type="ECO:0000256" key="2">
    <source>
        <dbReference type="SAM" id="Phobius"/>
    </source>
</evidence>
<keyword evidence="2" id="KW-0472">Membrane</keyword>
<dbReference type="EMBL" id="CAJNOQ010002414">
    <property type="protein sequence ID" value="CAF0957118.1"/>
    <property type="molecule type" value="Genomic_DNA"/>
</dbReference>
<evidence type="ECO:0000256" key="3">
    <source>
        <dbReference type="SAM" id="SignalP"/>
    </source>
</evidence>
<protein>
    <submittedName>
        <fullName evidence="5">Uncharacterized protein</fullName>
    </submittedName>
</protein>
<proteinExistence type="predicted"/>
<evidence type="ECO:0000313" key="4">
    <source>
        <dbReference type="EMBL" id="CAF0947395.1"/>
    </source>
</evidence>
<evidence type="ECO:0000313" key="6">
    <source>
        <dbReference type="EMBL" id="CAF3721882.1"/>
    </source>
</evidence>
<keyword evidence="3" id="KW-0732">Signal</keyword>
<dbReference type="Proteomes" id="UP000681722">
    <property type="component" value="Unassembled WGS sequence"/>
</dbReference>
<sequence length="449" mass="51808">MRLLLFIYFQALIIINFTHEWSDSGKVMQNDNLQLKNSLLQKITQVSNMTRLKKKKRTTTSASFTMTTVSHDPIYEHAYYKSSWGFLNKHTVRVTFQLFGSLQPKSSDYMKYIARHIHSGTLREYSIQPYKSNKNNTNTIHLQDIEHGKHSICLLIYASRSLNSVDKQLAKEPKNIFCQDIYFNYHRYGHLEHTGAGDANAVFFMITQYAIVSVILFILQIAYSIQKYRKLKTMHHHIFPKLKHAISSESFETHKKGMLRMFQAILTHKQPIIQRGVRDYDTGKHQLRQQIVKDVGNKTMPSKRVRDISVYDASKTTLLPNKRLYVVPDTKDPSSKTTWTKMNINSSSEKHYTPAYKTHLLLPSPYSSYSNSSSLSQQPYEHDDDDDNAVTFEVGDTSGIEDENGFHSNIVSYDEQTPSFQSMAHILDASKPWSPRLSLVPKKANGDHK</sequence>
<feature type="transmembrane region" description="Helical" evidence="2">
    <location>
        <begin position="201"/>
        <end position="225"/>
    </location>
</feature>
<reference evidence="5" key="1">
    <citation type="submission" date="2021-02" db="EMBL/GenBank/DDBJ databases">
        <authorList>
            <person name="Nowell W R."/>
        </authorList>
    </citation>
    <scope>NUCLEOTIDE SEQUENCE</scope>
</reference>
<dbReference type="Proteomes" id="UP000682733">
    <property type="component" value="Unassembled WGS sequence"/>
</dbReference>
<evidence type="ECO:0000256" key="1">
    <source>
        <dbReference type="SAM" id="MobiDB-lite"/>
    </source>
</evidence>
<gene>
    <name evidence="5" type="ORF">GPM918_LOCUS11558</name>
    <name evidence="4" type="ORF">OVA965_LOCUS11966</name>
    <name evidence="7" type="ORF">SRO942_LOCUS11559</name>
    <name evidence="6" type="ORF">TMI583_LOCUS11970</name>
</gene>
<evidence type="ECO:0000313" key="7">
    <source>
        <dbReference type="EMBL" id="CAF3732048.1"/>
    </source>
</evidence>
<dbReference type="EMBL" id="CAJOBC010002414">
    <property type="protein sequence ID" value="CAF3732048.1"/>
    <property type="molecule type" value="Genomic_DNA"/>
</dbReference>
<evidence type="ECO:0000313" key="8">
    <source>
        <dbReference type="Proteomes" id="UP000663829"/>
    </source>
</evidence>
<dbReference type="AlphaFoldDB" id="A0A814DLC7"/>
<accession>A0A814DLC7</accession>
<dbReference type="Proteomes" id="UP000663829">
    <property type="component" value="Unassembled WGS sequence"/>
</dbReference>
<dbReference type="Proteomes" id="UP000677228">
    <property type="component" value="Unassembled WGS sequence"/>
</dbReference>
<dbReference type="EMBL" id="CAJNOK010004719">
    <property type="protein sequence ID" value="CAF0947395.1"/>
    <property type="molecule type" value="Genomic_DNA"/>
</dbReference>
<comment type="caution">
    <text evidence="5">The sequence shown here is derived from an EMBL/GenBank/DDBJ whole genome shotgun (WGS) entry which is preliminary data.</text>
</comment>
<feature type="compositionally biased region" description="Low complexity" evidence="1">
    <location>
        <begin position="367"/>
        <end position="379"/>
    </location>
</feature>
<keyword evidence="2" id="KW-1133">Transmembrane helix</keyword>
<feature type="chain" id="PRO_5036224187" evidence="3">
    <location>
        <begin position="21"/>
        <end position="449"/>
    </location>
</feature>
<feature type="region of interest" description="Disordered" evidence="1">
    <location>
        <begin position="367"/>
        <end position="387"/>
    </location>
</feature>
<evidence type="ECO:0000313" key="5">
    <source>
        <dbReference type="EMBL" id="CAF0957118.1"/>
    </source>
</evidence>
<keyword evidence="8" id="KW-1185">Reference proteome</keyword>
<name>A0A814DLC7_9BILA</name>
<feature type="signal peptide" evidence="3">
    <location>
        <begin position="1"/>
        <end position="20"/>
    </location>
</feature>
<dbReference type="EMBL" id="CAJOBA010004724">
    <property type="protein sequence ID" value="CAF3721882.1"/>
    <property type="molecule type" value="Genomic_DNA"/>
</dbReference>
<keyword evidence="2" id="KW-0812">Transmembrane</keyword>
<organism evidence="5 8">
    <name type="scientific">Didymodactylos carnosus</name>
    <dbReference type="NCBI Taxonomy" id="1234261"/>
    <lineage>
        <taxon>Eukaryota</taxon>
        <taxon>Metazoa</taxon>
        <taxon>Spiralia</taxon>
        <taxon>Gnathifera</taxon>
        <taxon>Rotifera</taxon>
        <taxon>Eurotatoria</taxon>
        <taxon>Bdelloidea</taxon>
        <taxon>Philodinida</taxon>
        <taxon>Philodinidae</taxon>
        <taxon>Didymodactylos</taxon>
    </lineage>
</organism>
<dbReference type="OrthoDB" id="9996868at2759"/>